<feature type="domain" description="Glycosyl transferase family 1" evidence="2">
    <location>
        <begin position="176"/>
        <end position="295"/>
    </location>
</feature>
<proteinExistence type="predicted"/>
<dbReference type="AlphaFoldDB" id="A0AAJ1SUD4"/>
<protein>
    <submittedName>
        <fullName evidence="3">Glycosyltransferase involved in cell wall biosynthesis</fullName>
    </submittedName>
</protein>
<dbReference type="Pfam" id="PF00534">
    <property type="entry name" value="Glycos_transf_1"/>
    <property type="match status" value="1"/>
</dbReference>
<dbReference type="PANTHER" id="PTHR46401:SF2">
    <property type="entry name" value="GLYCOSYLTRANSFERASE WBBK-RELATED"/>
    <property type="match status" value="1"/>
</dbReference>
<accession>A0AAJ1SUD4</accession>
<evidence type="ECO:0000256" key="1">
    <source>
        <dbReference type="ARBA" id="ARBA00022679"/>
    </source>
</evidence>
<evidence type="ECO:0000313" key="3">
    <source>
        <dbReference type="EMBL" id="MDQ0147440.1"/>
    </source>
</evidence>
<dbReference type="SUPFAM" id="SSF53756">
    <property type="entry name" value="UDP-Glycosyltransferase/glycogen phosphorylase"/>
    <property type="match status" value="1"/>
</dbReference>
<name>A0AAJ1SUD4_9MICC</name>
<dbReference type="EMBL" id="JAUSTB010000013">
    <property type="protein sequence ID" value="MDQ0147440.1"/>
    <property type="molecule type" value="Genomic_DNA"/>
</dbReference>
<reference evidence="3 4" key="1">
    <citation type="submission" date="2023-07" db="EMBL/GenBank/DDBJ databases">
        <title>Sorghum-associated microbial communities from plants grown in Nebraska, USA.</title>
        <authorList>
            <person name="Schachtman D."/>
        </authorList>
    </citation>
    <scope>NUCLEOTIDE SEQUENCE [LARGE SCALE GENOMIC DNA]</scope>
    <source>
        <strain evidence="3 4">DS1001</strain>
    </source>
</reference>
<evidence type="ECO:0000259" key="2">
    <source>
        <dbReference type="Pfam" id="PF00534"/>
    </source>
</evidence>
<evidence type="ECO:0000313" key="4">
    <source>
        <dbReference type="Proteomes" id="UP001239267"/>
    </source>
</evidence>
<dbReference type="CDD" id="cd03801">
    <property type="entry name" value="GT4_PimA-like"/>
    <property type="match status" value="1"/>
</dbReference>
<dbReference type="Proteomes" id="UP001239267">
    <property type="component" value="Unassembled WGS sequence"/>
</dbReference>
<dbReference type="Gene3D" id="3.40.50.2000">
    <property type="entry name" value="Glycogen Phosphorylase B"/>
    <property type="match status" value="1"/>
</dbReference>
<gene>
    <name evidence="3" type="ORF">J2T23_003351</name>
</gene>
<dbReference type="InterPro" id="IPR001296">
    <property type="entry name" value="Glyco_trans_1"/>
</dbReference>
<dbReference type="GO" id="GO:0009103">
    <property type="term" value="P:lipopolysaccharide biosynthetic process"/>
    <property type="evidence" value="ECO:0007669"/>
    <property type="project" value="TreeGrafter"/>
</dbReference>
<organism evidence="3 4">
    <name type="scientific">Pseudarthrobacter niigatensis</name>
    <dbReference type="NCBI Taxonomy" id="369935"/>
    <lineage>
        <taxon>Bacteria</taxon>
        <taxon>Bacillati</taxon>
        <taxon>Actinomycetota</taxon>
        <taxon>Actinomycetes</taxon>
        <taxon>Micrococcales</taxon>
        <taxon>Micrococcaceae</taxon>
        <taxon>Pseudarthrobacter</taxon>
    </lineage>
</organism>
<keyword evidence="4" id="KW-1185">Reference proteome</keyword>
<keyword evidence="1" id="KW-0808">Transferase</keyword>
<comment type="caution">
    <text evidence="3">The sequence shown here is derived from an EMBL/GenBank/DDBJ whole genome shotgun (WGS) entry which is preliminary data.</text>
</comment>
<dbReference type="GO" id="GO:0016757">
    <property type="term" value="F:glycosyltransferase activity"/>
    <property type="evidence" value="ECO:0007669"/>
    <property type="project" value="InterPro"/>
</dbReference>
<dbReference type="PANTHER" id="PTHR46401">
    <property type="entry name" value="GLYCOSYLTRANSFERASE WBBK-RELATED"/>
    <property type="match status" value="1"/>
</dbReference>
<dbReference type="RefSeq" id="WP_307361776.1">
    <property type="nucleotide sequence ID" value="NZ_JAUSTB010000013.1"/>
</dbReference>
<sequence length="372" mass="38964">MGRLFPGLHRLTVRHIRLLVPGNIRHSSGGNVYNARLVAALQALGAGVEVIAVEGAWPDAGAHDRRRLGALLGAWDQETHPGLPVAIVDGLVAVGAPDELEFAAKAGRQTWVLVHMPVPEDAGGRALLREGRALRAAAGVICTSTSAANELRKRGLPQARVVLPGVVPAAQACGSTPPHLALVAALLPNKDQLLAVEALAQIQDVPWTASLVGSDRADQAYAQEIRGAVLAHGLQERVRLTGELTGETLENEWAKTDLSLLLSRAEAFGMVVTESLAHGIPVVVREETGAVEALGMAGLTAADGGPRLPGAVLRLPAGGQESPGLLAGVLRRWLGDAALRESWRAAALEARTRLPDWSSTAREVLALLGARD</sequence>